<proteinExistence type="predicted"/>
<evidence type="ECO:0000313" key="2">
    <source>
        <dbReference type="EMBL" id="JAH46681.1"/>
    </source>
</evidence>
<name>A0A0E9SZD2_ANGAN</name>
<organism evidence="2">
    <name type="scientific">Anguilla anguilla</name>
    <name type="common">European freshwater eel</name>
    <name type="synonym">Muraena anguilla</name>
    <dbReference type="NCBI Taxonomy" id="7936"/>
    <lineage>
        <taxon>Eukaryota</taxon>
        <taxon>Metazoa</taxon>
        <taxon>Chordata</taxon>
        <taxon>Craniata</taxon>
        <taxon>Vertebrata</taxon>
        <taxon>Euteleostomi</taxon>
        <taxon>Actinopterygii</taxon>
        <taxon>Neopterygii</taxon>
        <taxon>Teleostei</taxon>
        <taxon>Anguilliformes</taxon>
        <taxon>Anguillidae</taxon>
        <taxon>Anguilla</taxon>
    </lineage>
</organism>
<feature type="transmembrane region" description="Helical" evidence="1">
    <location>
        <begin position="6"/>
        <end position="26"/>
    </location>
</feature>
<sequence length="78" mass="8839">MEMEAFLSFVLAIMTMLTHLLALPFFGGPLKRARFTLMALLPWEQKHNVHFLSLGARSHPSLCRARIPPHEPPPPHVS</sequence>
<reference evidence="2" key="2">
    <citation type="journal article" date="2015" name="Fish Shellfish Immunol.">
        <title>Early steps in the European eel (Anguilla anguilla)-Vibrio vulnificus interaction in the gills: Role of the RtxA13 toxin.</title>
        <authorList>
            <person name="Callol A."/>
            <person name="Pajuelo D."/>
            <person name="Ebbesson L."/>
            <person name="Teles M."/>
            <person name="MacKenzie S."/>
            <person name="Amaro C."/>
        </authorList>
    </citation>
    <scope>NUCLEOTIDE SEQUENCE</scope>
</reference>
<keyword evidence="1" id="KW-0812">Transmembrane</keyword>
<dbReference type="EMBL" id="GBXM01061896">
    <property type="protein sequence ID" value="JAH46681.1"/>
    <property type="molecule type" value="Transcribed_RNA"/>
</dbReference>
<keyword evidence="1" id="KW-0472">Membrane</keyword>
<evidence type="ECO:0000256" key="1">
    <source>
        <dbReference type="SAM" id="Phobius"/>
    </source>
</evidence>
<accession>A0A0E9SZD2</accession>
<dbReference type="AlphaFoldDB" id="A0A0E9SZD2"/>
<protein>
    <submittedName>
        <fullName evidence="2">Uncharacterized protein</fullName>
    </submittedName>
</protein>
<reference evidence="2" key="1">
    <citation type="submission" date="2014-11" db="EMBL/GenBank/DDBJ databases">
        <authorList>
            <person name="Amaro Gonzalez C."/>
        </authorList>
    </citation>
    <scope>NUCLEOTIDE SEQUENCE</scope>
</reference>
<keyword evidence="1" id="KW-1133">Transmembrane helix</keyword>